<protein>
    <submittedName>
        <fullName evidence="1">Uncharacterized protein</fullName>
    </submittedName>
</protein>
<sequence>VGQVRPVPQKGNRPRVSANFSVKEDDQVRSGTLEAELEKIMDTGEETKQVRSMPKVRVRGRGKQMVMRTFRDHLVPQESGYGGGLWWWDTFLPLNQVEISECEELYKRGLTNHPLYKSNLLLCKDPQHAGSATTHDLVTMILNLLCNSVLALPSTYCCN</sequence>
<comment type="caution">
    <text evidence="1">The sequence shown here is derived from an EMBL/GenBank/DDBJ whole genome shotgun (WGS) entry which is preliminary data.</text>
</comment>
<evidence type="ECO:0000313" key="2">
    <source>
        <dbReference type="Proteomes" id="UP001445076"/>
    </source>
</evidence>
<keyword evidence="2" id="KW-1185">Reference proteome</keyword>
<dbReference type="Proteomes" id="UP001445076">
    <property type="component" value="Unassembled WGS sequence"/>
</dbReference>
<feature type="non-terminal residue" evidence="1">
    <location>
        <position position="1"/>
    </location>
</feature>
<organism evidence="1 2">
    <name type="scientific">Cherax quadricarinatus</name>
    <name type="common">Australian red claw crayfish</name>
    <dbReference type="NCBI Taxonomy" id="27406"/>
    <lineage>
        <taxon>Eukaryota</taxon>
        <taxon>Metazoa</taxon>
        <taxon>Ecdysozoa</taxon>
        <taxon>Arthropoda</taxon>
        <taxon>Crustacea</taxon>
        <taxon>Multicrustacea</taxon>
        <taxon>Malacostraca</taxon>
        <taxon>Eumalacostraca</taxon>
        <taxon>Eucarida</taxon>
        <taxon>Decapoda</taxon>
        <taxon>Pleocyemata</taxon>
        <taxon>Astacidea</taxon>
        <taxon>Parastacoidea</taxon>
        <taxon>Parastacidae</taxon>
        <taxon>Cherax</taxon>
    </lineage>
</organism>
<name>A0AAW0WWE4_CHEQU</name>
<dbReference type="EMBL" id="JARKIK010000060">
    <property type="protein sequence ID" value="KAK8731704.1"/>
    <property type="molecule type" value="Genomic_DNA"/>
</dbReference>
<dbReference type="AlphaFoldDB" id="A0AAW0WWE4"/>
<accession>A0AAW0WWE4</accession>
<reference evidence="1 2" key="1">
    <citation type="journal article" date="2024" name="BMC Genomics">
        <title>Genome assembly of redclaw crayfish (Cherax quadricarinatus) provides insights into its immune adaptation and hypoxia tolerance.</title>
        <authorList>
            <person name="Liu Z."/>
            <person name="Zheng J."/>
            <person name="Li H."/>
            <person name="Fang K."/>
            <person name="Wang S."/>
            <person name="He J."/>
            <person name="Zhou D."/>
            <person name="Weng S."/>
            <person name="Chi M."/>
            <person name="Gu Z."/>
            <person name="He J."/>
            <person name="Li F."/>
            <person name="Wang M."/>
        </authorList>
    </citation>
    <scope>NUCLEOTIDE SEQUENCE [LARGE SCALE GENOMIC DNA]</scope>
    <source>
        <strain evidence="1">ZL_2023a</strain>
    </source>
</reference>
<evidence type="ECO:0000313" key="1">
    <source>
        <dbReference type="EMBL" id="KAK8731704.1"/>
    </source>
</evidence>
<proteinExistence type="predicted"/>
<gene>
    <name evidence="1" type="ORF">OTU49_007430</name>
</gene>